<proteinExistence type="inferred from homology"/>
<evidence type="ECO:0000256" key="3">
    <source>
        <dbReference type="ARBA" id="ARBA00022491"/>
    </source>
</evidence>
<organism evidence="10 11">
    <name type="scientific">Aquilegia coerulea</name>
    <name type="common">Rocky mountain columbine</name>
    <dbReference type="NCBI Taxonomy" id="218851"/>
    <lineage>
        <taxon>Eukaryota</taxon>
        <taxon>Viridiplantae</taxon>
        <taxon>Streptophyta</taxon>
        <taxon>Embryophyta</taxon>
        <taxon>Tracheophyta</taxon>
        <taxon>Spermatophyta</taxon>
        <taxon>Magnoliopsida</taxon>
        <taxon>Ranunculales</taxon>
        <taxon>Ranunculaceae</taxon>
        <taxon>Thalictroideae</taxon>
        <taxon>Aquilegia</taxon>
    </lineage>
</organism>
<accession>A0A2G5CDA5</accession>
<evidence type="ECO:0000256" key="2">
    <source>
        <dbReference type="ARBA" id="ARBA00006673"/>
    </source>
</evidence>
<dbReference type="GO" id="GO:0005730">
    <property type="term" value="C:nucleolus"/>
    <property type="evidence" value="ECO:0007669"/>
    <property type="project" value="UniProtKB-SubCell"/>
</dbReference>
<reference evidence="10 11" key="1">
    <citation type="submission" date="2017-09" db="EMBL/GenBank/DDBJ databases">
        <title>WGS assembly of Aquilegia coerulea Goldsmith.</title>
        <authorList>
            <person name="Hodges S."/>
            <person name="Kramer E."/>
            <person name="Nordborg M."/>
            <person name="Tomkins J."/>
            <person name="Borevitz J."/>
            <person name="Derieg N."/>
            <person name="Yan J."/>
            <person name="Mihaltcheva S."/>
            <person name="Hayes R.D."/>
            <person name="Rokhsar D."/>
        </authorList>
    </citation>
    <scope>NUCLEOTIDE SEQUENCE [LARGE SCALE GENOMIC DNA]</scope>
    <source>
        <strain evidence="11">cv. Goldsmith</strain>
    </source>
</reference>
<dbReference type="OrthoDB" id="2019803at2759"/>
<dbReference type="FunFam" id="2.60.120.340:FF:000004">
    <property type="entry name" value="Histone deacetylase HDT1"/>
    <property type="match status" value="1"/>
</dbReference>
<comment type="subcellular location">
    <subcellularLocation>
        <location evidence="1">Nucleus</location>
        <location evidence="1">Nucleolus</location>
    </subcellularLocation>
</comment>
<keyword evidence="4" id="KW-0378">Hydrolase</keyword>
<dbReference type="InParanoid" id="A0A2G5CDA5"/>
<comment type="similarity">
    <text evidence="2">Belongs to the histone deacetylase HD2 family.</text>
</comment>
<evidence type="ECO:0000256" key="4">
    <source>
        <dbReference type="ARBA" id="ARBA00022801"/>
    </source>
</evidence>
<keyword evidence="3" id="KW-0678">Repressor</keyword>
<dbReference type="Proteomes" id="UP000230069">
    <property type="component" value="Unassembled WGS sequence"/>
</dbReference>
<evidence type="ECO:0000256" key="8">
    <source>
        <dbReference type="ARBA" id="ARBA00023242"/>
    </source>
</evidence>
<dbReference type="Gene3D" id="2.60.120.340">
    <property type="entry name" value="Nucleoplasmin core domain"/>
    <property type="match status" value="1"/>
</dbReference>
<keyword evidence="6" id="KW-0805">Transcription regulation</keyword>
<evidence type="ECO:0000256" key="5">
    <source>
        <dbReference type="ARBA" id="ARBA00022853"/>
    </source>
</evidence>
<dbReference type="AlphaFoldDB" id="A0A2G5CDA5"/>
<dbReference type="Pfam" id="PF17800">
    <property type="entry name" value="NPL"/>
    <property type="match status" value="1"/>
</dbReference>
<dbReference type="GO" id="GO:0016787">
    <property type="term" value="F:hydrolase activity"/>
    <property type="evidence" value="ECO:0007669"/>
    <property type="project" value="UniProtKB-KW"/>
</dbReference>
<keyword evidence="11" id="KW-1185">Reference proteome</keyword>
<keyword evidence="5" id="KW-0156">Chromatin regulator</keyword>
<evidence type="ECO:0000313" key="11">
    <source>
        <dbReference type="Proteomes" id="UP000230069"/>
    </source>
</evidence>
<keyword evidence="7" id="KW-0804">Transcription</keyword>
<keyword evidence="8" id="KW-0539">Nucleus</keyword>
<evidence type="ECO:0000259" key="9">
    <source>
        <dbReference type="Pfam" id="PF17800"/>
    </source>
</evidence>
<dbReference type="STRING" id="218851.A0A2G5CDA5"/>
<dbReference type="GO" id="GO:0006325">
    <property type="term" value="P:chromatin organization"/>
    <property type="evidence" value="ECO:0007669"/>
    <property type="project" value="UniProtKB-KW"/>
</dbReference>
<feature type="domain" description="Nucleoplasmin-like" evidence="9">
    <location>
        <begin position="3"/>
        <end position="94"/>
    </location>
</feature>
<dbReference type="EMBL" id="KZ305078">
    <property type="protein sequence ID" value="PIA29249.1"/>
    <property type="molecule type" value="Genomic_DNA"/>
</dbReference>
<name>A0A2G5CDA5_AQUCA</name>
<gene>
    <name evidence="10" type="ORF">AQUCO_06100039v1</name>
</gene>
<sequence length="143" mass="15923">MEFWGAEVKAGEPLKVKPEEKTLLHVSHAALGEPKKDIGGSESVVLFATINGQKIVIGTLSTNKCPQISYDLVFEKEFELSHNWNNGSVYFFGYRADTEEEDGNPTNIKNPNGLEATIHVFNGLSYQKHLSYDASDKFVNKCI</sequence>
<evidence type="ECO:0000256" key="7">
    <source>
        <dbReference type="ARBA" id="ARBA00023163"/>
    </source>
</evidence>
<evidence type="ECO:0000256" key="1">
    <source>
        <dbReference type="ARBA" id="ARBA00004604"/>
    </source>
</evidence>
<evidence type="ECO:0000313" key="10">
    <source>
        <dbReference type="EMBL" id="PIA29249.1"/>
    </source>
</evidence>
<protein>
    <recommendedName>
        <fullName evidence="9">Nucleoplasmin-like domain-containing protein</fullName>
    </recommendedName>
</protein>
<evidence type="ECO:0000256" key="6">
    <source>
        <dbReference type="ARBA" id="ARBA00023015"/>
    </source>
</evidence>
<dbReference type="InterPro" id="IPR041232">
    <property type="entry name" value="NPL"/>
</dbReference>